<sequence length="366" mass="40250">MVETDAMGRQPVVLHAGSPYCIDDWFGGPAGTYDFTFVNKEAAGMEVYLQDLKTERIYLEVEHFGRGATRSVTASVPPGSYRWVCITDYTIKFSHPVTVTGDPLPYDVYGITPLTGIDLRIPINNYIAWLTGRLPTLNEQVAQLRESVRAGDVAAAKHDWLTAQLHYETLGGAYGAYGETGEAINGDPPRGVDAAEADFEGFRKIEAMLWSGKPVATIEPHADALIEAVHGLADVLARPDALPPIDMGRRVHEILEDTLQKDLNGIGDAGSRTELATVDANITGTWRAMDPLLPILQEQDPYLDETEQQLRTTQELVRSYHHEYGWVPLTALTTRQRAGINAAVQHCVELLSHAAVVLDPRNATHE</sequence>
<dbReference type="InterPro" id="IPR038352">
    <property type="entry name" value="Imelysin_sf"/>
</dbReference>
<comment type="similarity">
    <text evidence="2">Belongs to the EfeM/EfeO family.</text>
</comment>
<dbReference type="Gene3D" id="1.20.1420.20">
    <property type="entry name" value="M75 peptidase, HXXE motif"/>
    <property type="match status" value="1"/>
</dbReference>
<feature type="domain" description="Imelysin-like" evidence="4">
    <location>
        <begin position="125"/>
        <end position="352"/>
    </location>
</feature>
<dbReference type="InterPro" id="IPR018976">
    <property type="entry name" value="Imelysin-like"/>
</dbReference>
<evidence type="ECO:0000256" key="2">
    <source>
        <dbReference type="ARBA" id="ARBA00005989"/>
    </source>
</evidence>
<evidence type="ECO:0000313" key="6">
    <source>
        <dbReference type="Proteomes" id="UP001595900"/>
    </source>
</evidence>
<evidence type="ECO:0000256" key="1">
    <source>
        <dbReference type="ARBA" id="ARBA00004196"/>
    </source>
</evidence>
<evidence type="ECO:0000313" key="5">
    <source>
        <dbReference type="EMBL" id="MFC4245204.1"/>
    </source>
</evidence>
<dbReference type="InterPro" id="IPR050894">
    <property type="entry name" value="EfeM/EfeO_iron_uptake"/>
</dbReference>
<keyword evidence="3" id="KW-0732">Signal</keyword>
<name>A0ABV8QCZ3_9MICO</name>
<dbReference type="CDD" id="cd14656">
    <property type="entry name" value="Imelysin-like_EfeO"/>
    <property type="match status" value="1"/>
</dbReference>
<accession>A0ABV8QCZ3</accession>
<dbReference type="RefSeq" id="WP_390232125.1">
    <property type="nucleotide sequence ID" value="NZ_JBHSCN010000022.1"/>
</dbReference>
<dbReference type="EMBL" id="JBHSCN010000022">
    <property type="protein sequence ID" value="MFC4245204.1"/>
    <property type="molecule type" value="Genomic_DNA"/>
</dbReference>
<dbReference type="PANTHER" id="PTHR39192">
    <property type="entry name" value="IRON UPTAKE SYSTEM COMPONENT EFEO"/>
    <property type="match status" value="1"/>
</dbReference>
<comment type="subcellular location">
    <subcellularLocation>
        <location evidence="1">Cell envelope</location>
    </subcellularLocation>
</comment>
<gene>
    <name evidence="5" type="ORF">ACFOYW_17685</name>
</gene>
<proteinExistence type="inferred from homology"/>
<evidence type="ECO:0000259" key="4">
    <source>
        <dbReference type="Pfam" id="PF09375"/>
    </source>
</evidence>
<dbReference type="PANTHER" id="PTHR39192:SF1">
    <property type="entry name" value="IRON UPTAKE SYSTEM COMPONENT EFEO"/>
    <property type="match status" value="1"/>
</dbReference>
<keyword evidence="6" id="KW-1185">Reference proteome</keyword>
<organism evidence="5 6">
    <name type="scientific">Gryllotalpicola reticulitermitis</name>
    <dbReference type="NCBI Taxonomy" id="1184153"/>
    <lineage>
        <taxon>Bacteria</taxon>
        <taxon>Bacillati</taxon>
        <taxon>Actinomycetota</taxon>
        <taxon>Actinomycetes</taxon>
        <taxon>Micrococcales</taxon>
        <taxon>Microbacteriaceae</taxon>
        <taxon>Gryllotalpicola</taxon>
    </lineage>
</organism>
<dbReference type="InterPro" id="IPR034981">
    <property type="entry name" value="Imelysin-like_EfeO/Algp7"/>
</dbReference>
<dbReference type="Pfam" id="PF09375">
    <property type="entry name" value="Peptidase_M75"/>
    <property type="match status" value="1"/>
</dbReference>
<reference evidence="6" key="1">
    <citation type="journal article" date="2019" name="Int. J. Syst. Evol. Microbiol.">
        <title>The Global Catalogue of Microorganisms (GCM) 10K type strain sequencing project: providing services to taxonomists for standard genome sequencing and annotation.</title>
        <authorList>
            <consortium name="The Broad Institute Genomics Platform"/>
            <consortium name="The Broad Institute Genome Sequencing Center for Infectious Disease"/>
            <person name="Wu L."/>
            <person name="Ma J."/>
        </authorList>
    </citation>
    <scope>NUCLEOTIDE SEQUENCE [LARGE SCALE GENOMIC DNA]</scope>
    <source>
        <strain evidence="6">CGMCC 1.10363</strain>
    </source>
</reference>
<protein>
    <submittedName>
        <fullName evidence="5">Imelysin family protein</fullName>
    </submittedName>
</protein>
<evidence type="ECO:0000256" key="3">
    <source>
        <dbReference type="ARBA" id="ARBA00022729"/>
    </source>
</evidence>
<comment type="caution">
    <text evidence="5">The sequence shown here is derived from an EMBL/GenBank/DDBJ whole genome shotgun (WGS) entry which is preliminary data.</text>
</comment>
<dbReference type="Proteomes" id="UP001595900">
    <property type="component" value="Unassembled WGS sequence"/>
</dbReference>